<dbReference type="Pfam" id="PF10317">
    <property type="entry name" value="7TM_GPCR_Srd"/>
    <property type="match status" value="1"/>
</dbReference>
<evidence type="ECO:0000313" key="7">
    <source>
        <dbReference type="EMBL" id="GMS92469.1"/>
    </source>
</evidence>
<dbReference type="GO" id="GO:0016020">
    <property type="term" value="C:membrane"/>
    <property type="evidence" value="ECO:0007669"/>
    <property type="project" value="UniProtKB-SubCell"/>
</dbReference>
<dbReference type="Proteomes" id="UP001432027">
    <property type="component" value="Unassembled WGS sequence"/>
</dbReference>
<dbReference type="EMBL" id="BTSX01000004">
    <property type="protein sequence ID" value="GMS92469.1"/>
    <property type="molecule type" value="Genomic_DNA"/>
</dbReference>
<accession>A0AAV5UQM1</accession>
<evidence type="ECO:0000256" key="1">
    <source>
        <dbReference type="ARBA" id="ARBA00004141"/>
    </source>
</evidence>
<keyword evidence="3 6" id="KW-0812">Transmembrane</keyword>
<evidence type="ECO:0000256" key="4">
    <source>
        <dbReference type="ARBA" id="ARBA00022989"/>
    </source>
</evidence>
<feature type="transmembrane region" description="Helical" evidence="6">
    <location>
        <begin position="86"/>
        <end position="106"/>
    </location>
</feature>
<evidence type="ECO:0000256" key="2">
    <source>
        <dbReference type="ARBA" id="ARBA00009166"/>
    </source>
</evidence>
<dbReference type="EMBL" id="BTSX01000102">
    <property type="protein sequence ID" value="GMT08483.1"/>
    <property type="molecule type" value="Genomic_DNA"/>
</dbReference>
<sequence length="120" mass="13585">LIDLTTAAASALTAVRVMENRDEHTALFVFLGPCSFIGNNFCRMCQAIAVNMVEHSSLVLLLSFVYRLHILQDTLSVRYTPPRTLIWLICALPLLLIVPLMVGNYIEQKPVTDEGRRRFH</sequence>
<protein>
    <recommendedName>
        <fullName evidence="10">G protein-coupled receptor</fullName>
    </recommendedName>
</protein>
<evidence type="ECO:0000313" key="8">
    <source>
        <dbReference type="EMBL" id="GMT08483.1"/>
    </source>
</evidence>
<feature type="non-terminal residue" evidence="8">
    <location>
        <position position="120"/>
    </location>
</feature>
<evidence type="ECO:0000256" key="6">
    <source>
        <dbReference type="SAM" id="Phobius"/>
    </source>
</evidence>
<evidence type="ECO:0008006" key="10">
    <source>
        <dbReference type="Google" id="ProtNLM"/>
    </source>
</evidence>
<evidence type="ECO:0000256" key="3">
    <source>
        <dbReference type="ARBA" id="ARBA00022692"/>
    </source>
</evidence>
<keyword evidence="5 6" id="KW-0472">Membrane</keyword>
<keyword evidence="4 6" id="KW-1133">Transmembrane helix</keyword>
<dbReference type="PANTHER" id="PTHR22945">
    <property type="entry name" value="SERPENTINE RECEPTOR, CLASS D DELTA"/>
    <property type="match status" value="1"/>
</dbReference>
<organism evidence="8 9">
    <name type="scientific">Pristionchus entomophagus</name>
    <dbReference type="NCBI Taxonomy" id="358040"/>
    <lineage>
        <taxon>Eukaryota</taxon>
        <taxon>Metazoa</taxon>
        <taxon>Ecdysozoa</taxon>
        <taxon>Nematoda</taxon>
        <taxon>Chromadorea</taxon>
        <taxon>Rhabditida</taxon>
        <taxon>Rhabditina</taxon>
        <taxon>Diplogasteromorpha</taxon>
        <taxon>Diplogasteroidea</taxon>
        <taxon>Neodiplogasteridae</taxon>
        <taxon>Pristionchus</taxon>
    </lineage>
</organism>
<dbReference type="InterPro" id="IPR050920">
    <property type="entry name" value="Nematode_rcpt-like_delta"/>
</dbReference>
<gene>
    <name evidence="7" type="ORF">PENTCL1PPCAC_14644</name>
    <name evidence="8" type="ORF">PENTCL1PPCAC_30657</name>
</gene>
<name>A0AAV5UQM1_9BILA</name>
<dbReference type="PANTHER" id="PTHR22945:SF40">
    <property type="entry name" value="SERPENTINE RECEPTOR, CLASS D (DELTA)-RELATED"/>
    <property type="match status" value="1"/>
</dbReference>
<keyword evidence="9" id="KW-1185">Reference proteome</keyword>
<dbReference type="InterPro" id="IPR019421">
    <property type="entry name" value="7TM_GPCR_serpentine_rcpt_Srd"/>
</dbReference>
<evidence type="ECO:0000313" key="9">
    <source>
        <dbReference type="Proteomes" id="UP001432027"/>
    </source>
</evidence>
<proteinExistence type="inferred from homology"/>
<feature type="transmembrane region" description="Helical" evidence="6">
    <location>
        <begin position="48"/>
        <end position="66"/>
    </location>
</feature>
<evidence type="ECO:0000256" key="5">
    <source>
        <dbReference type="ARBA" id="ARBA00023136"/>
    </source>
</evidence>
<comment type="subcellular location">
    <subcellularLocation>
        <location evidence="1">Membrane</location>
        <topology evidence="1">Multi-pass membrane protein</topology>
    </subcellularLocation>
</comment>
<comment type="similarity">
    <text evidence="2">Belongs to the nematode receptor-like protein srd family.</text>
</comment>
<feature type="non-terminal residue" evidence="8">
    <location>
        <position position="1"/>
    </location>
</feature>
<dbReference type="AlphaFoldDB" id="A0AAV5UQM1"/>
<reference evidence="8" key="1">
    <citation type="submission" date="2023-10" db="EMBL/GenBank/DDBJ databases">
        <title>Genome assembly of Pristionchus species.</title>
        <authorList>
            <person name="Yoshida K."/>
            <person name="Sommer R.J."/>
        </authorList>
    </citation>
    <scope>NUCLEOTIDE SEQUENCE</scope>
    <source>
        <strain evidence="8">RS0144</strain>
    </source>
</reference>
<comment type="caution">
    <text evidence="8">The sequence shown here is derived from an EMBL/GenBank/DDBJ whole genome shotgun (WGS) entry which is preliminary data.</text>
</comment>